<protein>
    <submittedName>
        <fullName evidence="1">Uncharacterized protein</fullName>
    </submittedName>
</protein>
<accession>A0A3P7MMZ2</accession>
<reference evidence="1 2" key="1">
    <citation type="submission" date="2018-11" db="EMBL/GenBank/DDBJ databases">
        <authorList>
            <consortium name="Pathogen Informatics"/>
        </authorList>
    </citation>
    <scope>NUCLEOTIDE SEQUENCE [LARGE SCALE GENOMIC DNA]</scope>
</reference>
<evidence type="ECO:0000313" key="2">
    <source>
        <dbReference type="Proteomes" id="UP000281553"/>
    </source>
</evidence>
<name>A0A3P7MMZ2_DIBLA</name>
<dbReference type="Proteomes" id="UP000281553">
    <property type="component" value="Unassembled WGS sequence"/>
</dbReference>
<dbReference type="EMBL" id="UYRU01077283">
    <property type="protein sequence ID" value="VDN27950.1"/>
    <property type="molecule type" value="Genomic_DNA"/>
</dbReference>
<dbReference type="InterPro" id="IPR011990">
    <property type="entry name" value="TPR-like_helical_dom_sf"/>
</dbReference>
<gene>
    <name evidence="1" type="ORF">DILT_LOCUS15100</name>
</gene>
<dbReference type="Gene3D" id="1.25.40.10">
    <property type="entry name" value="Tetratricopeptide repeat domain"/>
    <property type="match status" value="1"/>
</dbReference>
<dbReference type="AlphaFoldDB" id="A0A3P7MMZ2"/>
<proteinExistence type="predicted"/>
<sequence length="116" mass="12654">MLAAWKTYLDWAVGNCSQKATKSVVQKRSTTAADAAPPPPLTPFEVICLFERAITALCLHPSVWLKAADFLVSHFRIVLPSPQCQTCQYFVKTNFSDGIPVLLGGERTGCLLGLKS</sequence>
<evidence type="ECO:0000313" key="1">
    <source>
        <dbReference type="EMBL" id="VDN27950.1"/>
    </source>
</evidence>
<dbReference type="OrthoDB" id="10645659at2759"/>
<keyword evidence="2" id="KW-1185">Reference proteome</keyword>
<organism evidence="1 2">
    <name type="scientific">Dibothriocephalus latus</name>
    <name type="common">Fish tapeworm</name>
    <name type="synonym">Diphyllobothrium latum</name>
    <dbReference type="NCBI Taxonomy" id="60516"/>
    <lineage>
        <taxon>Eukaryota</taxon>
        <taxon>Metazoa</taxon>
        <taxon>Spiralia</taxon>
        <taxon>Lophotrochozoa</taxon>
        <taxon>Platyhelminthes</taxon>
        <taxon>Cestoda</taxon>
        <taxon>Eucestoda</taxon>
        <taxon>Diphyllobothriidea</taxon>
        <taxon>Diphyllobothriidae</taxon>
        <taxon>Dibothriocephalus</taxon>
    </lineage>
</organism>